<gene>
    <name evidence="3" type="ORF">ACFFV7_05180</name>
</gene>
<feature type="compositionally biased region" description="Pro residues" evidence="1">
    <location>
        <begin position="125"/>
        <end position="154"/>
    </location>
</feature>
<evidence type="ECO:0000256" key="1">
    <source>
        <dbReference type="SAM" id="MobiDB-lite"/>
    </source>
</evidence>
<protein>
    <submittedName>
        <fullName evidence="3">PQQ-binding-like beta-propeller repeat protein</fullName>
    </submittedName>
</protein>
<feature type="compositionally biased region" description="Pro residues" evidence="1">
    <location>
        <begin position="8"/>
        <end position="46"/>
    </location>
</feature>
<keyword evidence="4" id="KW-1185">Reference proteome</keyword>
<reference evidence="3 4" key="1">
    <citation type="submission" date="2024-09" db="EMBL/GenBank/DDBJ databases">
        <authorList>
            <person name="Sun Q."/>
            <person name="Mori K."/>
        </authorList>
    </citation>
    <scope>NUCLEOTIDE SEQUENCE [LARGE SCALE GENOMIC DNA]</scope>
    <source>
        <strain evidence="3 4">CCM 3426</strain>
    </source>
</reference>
<dbReference type="Proteomes" id="UP001589647">
    <property type="component" value="Unassembled WGS sequence"/>
</dbReference>
<sequence>MTDHSQTPPNPYGQPAYPPAPGPATYPPPSAAPYPPPGPAAYPPSGPATYPSSPGPATYPPSGPAAYPPSGPSAYPPSGPAAYPPGQDPAAYPPGNTAPNPYPPPPTAAGATPYLSPSAAAGPATYPPQPAPPPTYPPNTPTFGNPPPPYGQPPHHPDTPYGGSPAPAQPHQSRPKWKTALLATGAAVVLLSVSTGTAWFVATTGTTTGADGTGSGDDTGAGADEWAVPLANAGSSDFTTGLAFGSWLTDKVVIRAQKDGVLAYDLGSGKRAWGVPAPGAQLCGATPELSQGKAAVAYGSNTLCDHLAGVDTATGKLIWKIKIPAEKSRLSNSLTVPRIMSSDGVAIVELSDTVTAYRLSDGRKVWSATASRDDGCHLKDISASPTRVAAILDCTFRGGTRLQFIDPKTGKVTKQAPVGDLGLMSSLLSADPAIVQNESGGQNSFTVYSDTATKVTEFKTPEIDMLAMNTVAFVTGMFEQHRYVIHGDRLYLASFPQNVPQQMRSSNKALAYDLKTGKQLWESSDTHDTILTYVRADDQGLLAVETGDRRDLAPRLIRLDATTGKATELATLPQKYGTEAEKARVFERNGAVIIIPWTSVATKNAISYVNTR</sequence>
<dbReference type="InterPro" id="IPR015943">
    <property type="entry name" value="WD40/YVTN_repeat-like_dom_sf"/>
</dbReference>
<dbReference type="Pfam" id="PF13360">
    <property type="entry name" value="PQQ_2"/>
    <property type="match status" value="1"/>
</dbReference>
<dbReference type="PANTHER" id="PTHR34512:SF30">
    <property type="entry name" value="OUTER MEMBRANE PROTEIN ASSEMBLY FACTOR BAMB"/>
    <property type="match status" value="1"/>
</dbReference>
<organism evidence="3 4">
    <name type="scientific">Nonomuraea spiralis</name>
    <dbReference type="NCBI Taxonomy" id="46182"/>
    <lineage>
        <taxon>Bacteria</taxon>
        <taxon>Bacillati</taxon>
        <taxon>Actinomycetota</taxon>
        <taxon>Actinomycetes</taxon>
        <taxon>Streptosporangiales</taxon>
        <taxon>Streptosporangiaceae</taxon>
        <taxon>Nonomuraea</taxon>
    </lineage>
</organism>
<evidence type="ECO:0000313" key="3">
    <source>
        <dbReference type="EMBL" id="MFB9200574.1"/>
    </source>
</evidence>
<feature type="compositionally biased region" description="Low complexity" evidence="1">
    <location>
        <begin position="108"/>
        <end position="124"/>
    </location>
</feature>
<evidence type="ECO:0000259" key="2">
    <source>
        <dbReference type="Pfam" id="PF13360"/>
    </source>
</evidence>
<feature type="compositionally biased region" description="Low complexity" evidence="1">
    <location>
        <begin position="88"/>
        <end position="99"/>
    </location>
</feature>
<accession>A0ABV5I7S7</accession>
<dbReference type="Gene3D" id="2.130.10.10">
    <property type="entry name" value="YVTN repeat-like/Quinoprotein amine dehydrogenase"/>
    <property type="match status" value="2"/>
</dbReference>
<feature type="compositionally biased region" description="Pro residues" evidence="1">
    <location>
        <begin position="53"/>
        <end position="87"/>
    </location>
</feature>
<evidence type="ECO:0000313" key="4">
    <source>
        <dbReference type="Proteomes" id="UP001589647"/>
    </source>
</evidence>
<dbReference type="InterPro" id="IPR002372">
    <property type="entry name" value="PQQ_rpt_dom"/>
</dbReference>
<dbReference type="EMBL" id="JBHMEI010000003">
    <property type="protein sequence ID" value="MFB9200574.1"/>
    <property type="molecule type" value="Genomic_DNA"/>
</dbReference>
<name>A0ABV5I7S7_9ACTN</name>
<dbReference type="InterPro" id="IPR011047">
    <property type="entry name" value="Quinoprotein_ADH-like_sf"/>
</dbReference>
<feature type="region of interest" description="Disordered" evidence="1">
    <location>
        <begin position="1"/>
        <end position="175"/>
    </location>
</feature>
<comment type="caution">
    <text evidence="3">The sequence shown here is derived from an EMBL/GenBank/DDBJ whole genome shotgun (WGS) entry which is preliminary data.</text>
</comment>
<feature type="domain" description="Pyrrolo-quinoline quinone repeat" evidence="2">
    <location>
        <begin position="221"/>
        <end position="413"/>
    </location>
</feature>
<dbReference type="SUPFAM" id="SSF50998">
    <property type="entry name" value="Quinoprotein alcohol dehydrogenase-like"/>
    <property type="match status" value="1"/>
</dbReference>
<proteinExistence type="predicted"/>
<dbReference type="RefSeq" id="WP_189646540.1">
    <property type="nucleotide sequence ID" value="NZ_BMRC01000003.1"/>
</dbReference>
<dbReference type="PANTHER" id="PTHR34512">
    <property type="entry name" value="CELL SURFACE PROTEIN"/>
    <property type="match status" value="1"/>
</dbReference>